<accession>A0ABV7YYR1</accession>
<reference evidence="2" key="1">
    <citation type="journal article" date="2019" name="Int. J. Syst. Evol. Microbiol.">
        <title>The Global Catalogue of Microorganisms (GCM) 10K type strain sequencing project: providing services to taxonomists for standard genome sequencing and annotation.</title>
        <authorList>
            <consortium name="The Broad Institute Genomics Platform"/>
            <consortium name="The Broad Institute Genome Sequencing Center for Infectious Disease"/>
            <person name="Wu L."/>
            <person name="Ma J."/>
        </authorList>
    </citation>
    <scope>NUCLEOTIDE SEQUENCE [LARGE SCALE GENOMIC DNA]</scope>
    <source>
        <strain evidence="2">CECT 7956</strain>
    </source>
</reference>
<sequence length="216" mass="24277">MMKYLLLTFLGFTLWGCGTKAKKETHVTLQVAEMKIDSIALESIFLDSSLTKISSLEASSLWGFLPDTSEYFELLNSFRRLDSLKSAGKYENYISSLDIGMYKDITGILLKDISVSEAKTLRVWGINYSSYEACPYFDGKVLFISTIENNKTTACVPFAYIKTSADAPFYENFSTSSTLKPNGKVLINETHEAGGIDEKDKAYIEKRNAKIEYSVF</sequence>
<comment type="caution">
    <text evidence="1">The sequence shown here is derived from an EMBL/GenBank/DDBJ whole genome shotgun (WGS) entry which is preliminary data.</text>
</comment>
<evidence type="ECO:0008006" key="3">
    <source>
        <dbReference type="Google" id="ProtNLM"/>
    </source>
</evidence>
<name>A0ABV7YYR1_9BACT</name>
<dbReference type="Proteomes" id="UP001595616">
    <property type="component" value="Unassembled WGS sequence"/>
</dbReference>
<keyword evidence="2" id="KW-1185">Reference proteome</keyword>
<gene>
    <name evidence="1" type="ORF">ACFOOI_15155</name>
</gene>
<evidence type="ECO:0000313" key="1">
    <source>
        <dbReference type="EMBL" id="MFC3811997.1"/>
    </source>
</evidence>
<dbReference type="EMBL" id="JBHRYQ010000001">
    <property type="protein sequence ID" value="MFC3811997.1"/>
    <property type="molecule type" value="Genomic_DNA"/>
</dbReference>
<proteinExistence type="predicted"/>
<organism evidence="1 2">
    <name type="scientific">Lacihabitans lacunae</name>
    <dbReference type="NCBI Taxonomy" id="1028214"/>
    <lineage>
        <taxon>Bacteria</taxon>
        <taxon>Pseudomonadati</taxon>
        <taxon>Bacteroidota</taxon>
        <taxon>Cytophagia</taxon>
        <taxon>Cytophagales</taxon>
        <taxon>Leadbetterellaceae</taxon>
        <taxon>Lacihabitans</taxon>
    </lineage>
</organism>
<dbReference type="RefSeq" id="WP_379838856.1">
    <property type="nucleotide sequence ID" value="NZ_JBHRYQ010000001.1"/>
</dbReference>
<evidence type="ECO:0000313" key="2">
    <source>
        <dbReference type="Proteomes" id="UP001595616"/>
    </source>
</evidence>
<protein>
    <recommendedName>
        <fullName evidence="3">Lipoprotein</fullName>
    </recommendedName>
</protein>